<evidence type="ECO:0000313" key="3">
    <source>
        <dbReference type="Proteomes" id="UP000886700"/>
    </source>
</evidence>
<dbReference type="SUPFAM" id="SSF49830">
    <property type="entry name" value="ENV polyprotein, receptor-binding domain"/>
    <property type="match status" value="1"/>
</dbReference>
<feature type="compositionally biased region" description="Pro residues" evidence="1">
    <location>
        <begin position="307"/>
        <end position="323"/>
    </location>
</feature>
<evidence type="ECO:0000256" key="2">
    <source>
        <dbReference type="SAM" id="Phobius"/>
    </source>
</evidence>
<dbReference type="Gene3D" id="3.90.310.10">
    <property type="entry name" value="ENV polyprotein, receptor-binding domain"/>
    <property type="match status" value="1"/>
</dbReference>
<organism evidence="3 4">
    <name type="scientific">Mesocricetus auratus</name>
    <name type="common">Golden hamster</name>
    <dbReference type="NCBI Taxonomy" id="10036"/>
    <lineage>
        <taxon>Eukaryota</taxon>
        <taxon>Metazoa</taxon>
        <taxon>Chordata</taxon>
        <taxon>Craniata</taxon>
        <taxon>Vertebrata</taxon>
        <taxon>Euteleostomi</taxon>
        <taxon>Mammalia</taxon>
        <taxon>Eutheria</taxon>
        <taxon>Euarchontoglires</taxon>
        <taxon>Glires</taxon>
        <taxon>Rodentia</taxon>
        <taxon>Myomorpha</taxon>
        <taxon>Muroidea</taxon>
        <taxon>Cricetidae</taxon>
        <taxon>Cricetinae</taxon>
        <taxon>Mesocricetus</taxon>
    </lineage>
</organism>
<sequence length="661" mass="73140">MRERLAREENTRHLLGTEEILKQVTEQCDACARVNTTRLKLPTGTRTRGHRPGGSPHRVFNITWVITNLGTGHTANLSSQLGALTDTFPTLYFDLCDLVGEDWDPSDQEPFPGYRCHHPGGRMGIRAKDFYVCPGHKPTKSCGGPKDGYCAEWGCETTGDAYWKPSSTWDLITLKRGTTPGYTGSGPWTCGGRDCGPCYDQSVRNLQGATPGGRCNPLLLTFTDAGRKSDNWENPKIWGLRLHRSGWGPVTLFSIFRWVTPIDSQAVGPNRVLADQKRPSLPIADPKPMTLPRTTAAPTYNTSLKSPPHPSSVPPTEAPPPPLEGTGDRILALIQGTYATLNLTRPDATKVCWLCLTPQPPYYEGLAVLGNYTNQSSAEALCGAAIQHKLTISEVSGKGLCVGRVPATHQGLCNVTEPLPQSSRYLIAPNGTYWACSTGLTPCISTAVLNATIDYCVLIELWPRVIYHPSDYDLIETGRRKREPISITTAILLGGLTMGGPIMRADIRSLEESVAALEKSLSSLAEVALQNRRGLDLLFLQQEGICAALKEECCFYADHTGVVRDNLAKIKERRQKYQQLIESQQGWFQNWYNRSPWYSTLISTIMGPLIIILLILMFGPCILNRLTQFIKERLSVVQSLVLTQQYQQLKQRDLEMAETPE</sequence>
<keyword evidence="2" id="KW-0472">Membrane</keyword>
<evidence type="ECO:0000313" key="4">
    <source>
        <dbReference type="RefSeq" id="XP_040610490.1"/>
    </source>
</evidence>
<feature type="region of interest" description="Disordered" evidence="1">
    <location>
        <begin position="270"/>
        <end position="326"/>
    </location>
</feature>
<evidence type="ECO:0000256" key="1">
    <source>
        <dbReference type="SAM" id="MobiDB-lite"/>
    </source>
</evidence>
<keyword evidence="3" id="KW-1185">Reference proteome</keyword>
<dbReference type="Gene3D" id="1.10.287.210">
    <property type="match status" value="1"/>
</dbReference>
<feature type="transmembrane region" description="Helical" evidence="2">
    <location>
        <begin position="597"/>
        <end position="623"/>
    </location>
</feature>
<dbReference type="GeneID" id="121143167"/>
<dbReference type="Pfam" id="PF00429">
    <property type="entry name" value="TLV_coat"/>
    <property type="match status" value="1"/>
</dbReference>
<reference evidence="4" key="1">
    <citation type="submission" date="2025-08" db="UniProtKB">
        <authorList>
            <consortium name="RefSeq"/>
        </authorList>
    </citation>
    <scope>IDENTIFICATION</scope>
    <source>
        <tissue evidence="4">Liver</tissue>
    </source>
</reference>
<protein>
    <submittedName>
        <fullName evidence="4">MLV-related proviral Env polyprotein-like</fullName>
    </submittedName>
</protein>
<gene>
    <name evidence="4" type="primary">LOC121143167</name>
</gene>
<dbReference type="CDD" id="cd09851">
    <property type="entry name" value="HTLV-1-like_HR1-HR2"/>
    <property type="match status" value="1"/>
</dbReference>
<dbReference type="SUPFAM" id="SSF58069">
    <property type="entry name" value="Virus ectodomain"/>
    <property type="match status" value="1"/>
</dbReference>
<dbReference type="PANTHER" id="PTHR10424">
    <property type="entry name" value="VIRAL ENVELOPE PROTEIN"/>
    <property type="match status" value="1"/>
</dbReference>
<keyword evidence="2" id="KW-1133">Transmembrane helix</keyword>
<dbReference type="PANTHER" id="PTHR10424:SF72">
    <property type="entry name" value="BC035947 PROTEIN-RELATED"/>
    <property type="match status" value="1"/>
</dbReference>
<dbReference type="RefSeq" id="XP_040610490.1">
    <property type="nucleotide sequence ID" value="XM_040754556.1"/>
</dbReference>
<keyword evidence="2" id="KW-0812">Transmembrane</keyword>
<feature type="compositionally biased region" description="Polar residues" evidence="1">
    <location>
        <begin position="292"/>
        <end position="302"/>
    </location>
</feature>
<dbReference type="Proteomes" id="UP000886700">
    <property type="component" value="Unplaced"/>
</dbReference>
<name>A0ABM2Y6L0_MESAU</name>
<dbReference type="InterPro" id="IPR008981">
    <property type="entry name" value="FMuLV_rcpt-bd"/>
</dbReference>
<accession>A0ABM2Y6L0</accession>
<proteinExistence type="predicted"/>
<dbReference type="InterPro" id="IPR018154">
    <property type="entry name" value="TLV/ENV_coat_polyprotein"/>
</dbReference>